<reference evidence="3" key="1">
    <citation type="journal article" date="2019" name="Int. J. Syst. Evol. Microbiol.">
        <title>The Global Catalogue of Microorganisms (GCM) 10K type strain sequencing project: providing services to taxonomists for standard genome sequencing and annotation.</title>
        <authorList>
            <consortium name="The Broad Institute Genomics Platform"/>
            <consortium name="The Broad Institute Genome Sequencing Center for Infectious Disease"/>
            <person name="Wu L."/>
            <person name="Ma J."/>
        </authorList>
    </citation>
    <scope>NUCLEOTIDE SEQUENCE [LARGE SCALE GENOMIC DNA]</scope>
    <source>
        <strain evidence="3">PCU 266</strain>
    </source>
</reference>
<organism evidence="2 3">
    <name type="scientific">Streptomyces amakusaensis</name>
    <dbReference type="NCBI Taxonomy" id="67271"/>
    <lineage>
        <taxon>Bacteria</taxon>
        <taxon>Bacillati</taxon>
        <taxon>Actinomycetota</taxon>
        <taxon>Actinomycetes</taxon>
        <taxon>Kitasatosporales</taxon>
        <taxon>Streptomycetaceae</taxon>
        <taxon>Streptomyces</taxon>
    </lineage>
</organism>
<keyword evidence="3" id="KW-1185">Reference proteome</keyword>
<proteinExistence type="predicted"/>
<sequence length="120" mass="13160">MGAGKDVVNRFFAAGLRDDVEAASACFTDDARWIMAEGVEPGTTYTKEEIPGFLDKIIGLRKEYEAKGITLVYGELLEVGDRVILEFTVNSPDGAVLDRAVDVFTIREGKIAVKDVFRKA</sequence>
<dbReference type="InterPro" id="IPR032710">
    <property type="entry name" value="NTF2-like_dom_sf"/>
</dbReference>
<protein>
    <submittedName>
        <fullName evidence="2">Nuclear transport factor 2 family protein</fullName>
    </submittedName>
</protein>
<comment type="caution">
    <text evidence="2">The sequence shown here is derived from an EMBL/GenBank/DDBJ whole genome shotgun (WGS) entry which is preliminary data.</text>
</comment>
<dbReference type="Gene3D" id="3.10.450.50">
    <property type="match status" value="1"/>
</dbReference>
<dbReference type="EMBL" id="JBHSKP010000036">
    <property type="protein sequence ID" value="MFC5156557.1"/>
    <property type="molecule type" value="Genomic_DNA"/>
</dbReference>
<evidence type="ECO:0000313" key="3">
    <source>
        <dbReference type="Proteomes" id="UP001596160"/>
    </source>
</evidence>
<dbReference type="Pfam" id="PF12680">
    <property type="entry name" value="SnoaL_2"/>
    <property type="match status" value="1"/>
</dbReference>
<evidence type="ECO:0000259" key="1">
    <source>
        <dbReference type="Pfam" id="PF12680"/>
    </source>
</evidence>
<feature type="domain" description="SnoaL-like" evidence="1">
    <location>
        <begin position="8"/>
        <end position="112"/>
    </location>
</feature>
<gene>
    <name evidence="2" type="ORF">ACFPRH_33075</name>
</gene>
<dbReference type="Proteomes" id="UP001596160">
    <property type="component" value="Unassembled WGS sequence"/>
</dbReference>
<dbReference type="InterPro" id="IPR037401">
    <property type="entry name" value="SnoaL-like"/>
</dbReference>
<name>A0ABW0AVS7_9ACTN</name>
<dbReference type="RefSeq" id="WP_344479254.1">
    <property type="nucleotide sequence ID" value="NZ_BAAASB010000012.1"/>
</dbReference>
<evidence type="ECO:0000313" key="2">
    <source>
        <dbReference type="EMBL" id="MFC5156557.1"/>
    </source>
</evidence>
<accession>A0ABW0AVS7</accession>
<dbReference type="SUPFAM" id="SSF54427">
    <property type="entry name" value="NTF2-like"/>
    <property type="match status" value="1"/>
</dbReference>